<reference evidence="4 5" key="1">
    <citation type="journal article" date="2018" name="MBio">
        <title>Comparative Genomics Reveals the Core Gene Toolbox for the Fungus-Insect Symbiosis.</title>
        <authorList>
            <person name="Wang Y."/>
            <person name="Stata M."/>
            <person name="Wang W."/>
            <person name="Stajich J.E."/>
            <person name="White M.M."/>
            <person name="Moncalvo J.M."/>
        </authorList>
    </citation>
    <scope>NUCLEOTIDE SEQUENCE [LARGE SCALE GENOMIC DNA]</scope>
    <source>
        <strain evidence="4 5">SWE-8-4</strain>
    </source>
</reference>
<name>A0A2T9YIJ3_9FUNG</name>
<keyword evidence="5" id="KW-1185">Reference proteome</keyword>
<dbReference type="InterPro" id="IPR002110">
    <property type="entry name" value="Ankyrin_rpt"/>
</dbReference>
<evidence type="ECO:0000256" key="1">
    <source>
        <dbReference type="ARBA" id="ARBA00022737"/>
    </source>
</evidence>
<dbReference type="PROSITE" id="PS50088">
    <property type="entry name" value="ANK_REPEAT"/>
    <property type="match status" value="1"/>
</dbReference>
<dbReference type="Proteomes" id="UP000245383">
    <property type="component" value="Unassembled WGS sequence"/>
</dbReference>
<dbReference type="AlphaFoldDB" id="A0A2T9YIJ3"/>
<dbReference type="PANTHER" id="PTHR24126:SF14">
    <property type="entry name" value="ANK_REP_REGION DOMAIN-CONTAINING PROTEIN"/>
    <property type="match status" value="1"/>
</dbReference>
<feature type="repeat" description="ANK" evidence="3">
    <location>
        <begin position="457"/>
        <end position="489"/>
    </location>
</feature>
<dbReference type="OrthoDB" id="194358at2759"/>
<dbReference type="SMART" id="SM00248">
    <property type="entry name" value="ANK"/>
    <property type="match status" value="8"/>
</dbReference>
<keyword evidence="2 3" id="KW-0040">ANK repeat</keyword>
<evidence type="ECO:0000313" key="5">
    <source>
        <dbReference type="Proteomes" id="UP000245383"/>
    </source>
</evidence>
<evidence type="ECO:0000256" key="2">
    <source>
        <dbReference type="ARBA" id="ARBA00023043"/>
    </source>
</evidence>
<dbReference type="EMBL" id="MBFR01000174">
    <property type="protein sequence ID" value="PVU92104.1"/>
    <property type="molecule type" value="Genomic_DNA"/>
</dbReference>
<proteinExistence type="predicted"/>
<comment type="caution">
    <text evidence="4">The sequence shown here is derived from an EMBL/GenBank/DDBJ whole genome shotgun (WGS) entry which is preliminary data.</text>
</comment>
<dbReference type="Gene3D" id="1.25.40.20">
    <property type="entry name" value="Ankyrin repeat-containing domain"/>
    <property type="match status" value="3"/>
</dbReference>
<protein>
    <submittedName>
        <fullName evidence="4">Uncharacterized protein</fullName>
    </submittedName>
</protein>
<dbReference type="InterPro" id="IPR036770">
    <property type="entry name" value="Ankyrin_rpt-contain_sf"/>
</dbReference>
<evidence type="ECO:0000313" key="4">
    <source>
        <dbReference type="EMBL" id="PVU92104.1"/>
    </source>
</evidence>
<dbReference type="SUPFAM" id="SSF48403">
    <property type="entry name" value="Ankyrin repeat"/>
    <property type="match status" value="1"/>
</dbReference>
<evidence type="ECO:0000256" key="3">
    <source>
        <dbReference type="PROSITE-ProRule" id="PRU00023"/>
    </source>
</evidence>
<gene>
    <name evidence="4" type="ORF">BB561_004035</name>
</gene>
<dbReference type="Pfam" id="PF12796">
    <property type="entry name" value="Ank_2"/>
    <property type="match status" value="1"/>
</dbReference>
<sequence>MQLRINQSDGIDKFLPFELCCKIYVLAQNPNLKHASTTFCEISKEPSVCADFILKKRGKKNFFIKNKKLISHEKNMFGNKQFIDFLILKGAEVGKAGKFMLLHSVKKHWHSTLNLLMQLFEIKKNKRYAIGEKPYDELYKIIVKPQILTSFSNQKLLLTALRENNTEAVKSILDAHKILPKLEMKSNQVFESHPKIYLKNISTSAIKVIFQKNNFELAELLTDYGLKYTEYPQLISEMSRNTNVQVINFLISKGLDPRYDCDAALLEAIYFDKNTDVVEYLLSIGLDANARKGKVLEFACRRGNLNIVKILLKSGAKFMPPHSEAFYNAINSRNLELVKYLTEQGVDIFTRESRSVSIACNILAGEIVQYLILKGAKVCIKGDLLISACSHWYERYGVAVEHTTNCKQELLSNTHNGKKQKIKKIVSLPKTITSSDMDKDLKITKLILDAGANVQMKNNEALIEAVRHVRLETVALLISKGADVCARNNQAIVDAVNYKCHKKYCSLVNNAQESEGNENQKSINSSSYIRYKLVRMLVEAGADVNAQNGEALIRAINQSNYRIVNLLVLNGANAQIRNNQALMDSIKQPDPRILELLLNKVANRQTNRR</sequence>
<keyword evidence="1" id="KW-0677">Repeat</keyword>
<dbReference type="PANTHER" id="PTHR24126">
    <property type="entry name" value="ANKYRIN REPEAT, PH AND SEC7 DOMAIN CONTAINING PROTEIN SECG-RELATED"/>
    <property type="match status" value="1"/>
</dbReference>
<organism evidence="4 5">
    <name type="scientific">Smittium simulii</name>
    <dbReference type="NCBI Taxonomy" id="133385"/>
    <lineage>
        <taxon>Eukaryota</taxon>
        <taxon>Fungi</taxon>
        <taxon>Fungi incertae sedis</taxon>
        <taxon>Zoopagomycota</taxon>
        <taxon>Kickxellomycotina</taxon>
        <taxon>Harpellomycetes</taxon>
        <taxon>Harpellales</taxon>
        <taxon>Legeriomycetaceae</taxon>
        <taxon>Smittium</taxon>
    </lineage>
</organism>
<accession>A0A2T9YIJ3</accession>
<dbReference type="STRING" id="133385.A0A2T9YIJ3"/>